<evidence type="ECO:0000313" key="2">
    <source>
        <dbReference type="EMBL" id="CAF4417409.1"/>
    </source>
</evidence>
<dbReference type="AlphaFoldDB" id="A0A820QDB0"/>
<protein>
    <submittedName>
        <fullName evidence="2">Uncharacterized protein</fullName>
    </submittedName>
</protein>
<reference evidence="2" key="1">
    <citation type="submission" date="2021-02" db="EMBL/GenBank/DDBJ databases">
        <authorList>
            <person name="Nowell W R."/>
        </authorList>
    </citation>
    <scope>NUCLEOTIDE SEQUENCE</scope>
</reference>
<dbReference type="EMBL" id="CAJOBB010026641">
    <property type="protein sequence ID" value="CAF4417409.1"/>
    <property type="molecule type" value="Genomic_DNA"/>
</dbReference>
<comment type="caution">
    <text evidence="2">The sequence shown here is derived from an EMBL/GenBank/DDBJ whole genome shotgun (WGS) entry which is preliminary data.</text>
</comment>
<accession>A0A820QDB0</accession>
<keyword evidence="1" id="KW-1133">Transmembrane helix</keyword>
<proteinExistence type="predicted"/>
<sequence>MLCFFLTFILTDCLIISGIWVSVYANGLPMGYAYSCFNISICFSIIDGICSLRRLISNWPENELLLYNHSADQVVYIDCSSAESRQRSMSSSNSITCNTTYV</sequence>
<keyword evidence="1" id="KW-0472">Membrane</keyword>
<keyword evidence="1" id="KW-0812">Transmembrane</keyword>
<dbReference type="Proteomes" id="UP000663868">
    <property type="component" value="Unassembled WGS sequence"/>
</dbReference>
<evidence type="ECO:0000256" key="1">
    <source>
        <dbReference type="SAM" id="Phobius"/>
    </source>
</evidence>
<name>A0A820QDB0_9BILA</name>
<feature type="transmembrane region" description="Helical" evidence="1">
    <location>
        <begin position="31"/>
        <end position="50"/>
    </location>
</feature>
<gene>
    <name evidence="2" type="ORF">KXQ929_LOCUS51974</name>
</gene>
<organism evidence="2 3">
    <name type="scientific">Adineta steineri</name>
    <dbReference type="NCBI Taxonomy" id="433720"/>
    <lineage>
        <taxon>Eukaryota</taxon>
        <taxon>Metazoa</taxon>
        <taxon>Spiralia</taxon>
        <taxon>Gnathifera</taxon>
        <taxon>Rotifera</taxon>
        <taxon>Eurotatoria</taxon>
        <taxon>Bdelloidea</taxon>
        <taxon>Adinetida</taxon>
        <taxon>Adinetidae</taxon>
        <taxon>Adineta</taxon>
    </lineage>
</organism>
<evidence type="ECO:0000313" key="3">
    <source>
        <dbReference type="Proteomes" id="UP000663868"/>
    </source>
</evidence>